<evidence type="ECO:0000256" key="3">
    <source>
        <dbReference type="ARBA" id="ARBA00022692"/>
    </source>
</evidence>
<gene>
    <name evidence="10" type="ORF">BaRGS_00000714</name>
</gene>
<dbReference type="SUPFAM" id="SSF82866">
    <property type="entry name" value="Multidrug efflux transporter AcrB transmembrane domain"/>
    <property type="match status" value="2"/>
</dbReference>
<feature type="transmembrane region" description="Helical" evidence="8">
    <location>
        <begin position="912"/>
        <end position="934"/>
    </location>
</feature>
<evidence type="ECO:0000313" key="10">
    <source>
        <dbReference type="EMBL" id="KAK7507749.1"/>
    </source>
</evidence>
<organism evidence="10 11">
    <name type="scientific">Batillaria attramentaria</name>
    <dbReference type="NCBI Taxonomy" id="370345"/>
    <lineage>
        <taxon>Eukaryota</taxon>
        <taxon>Metazoa</taxon>
        <taxon>Spiralia</taxon>
        <taxon>Lophotrochozoa</taxon>
        <taxon>Mollusca</taxon>
        <taxon>Gastropoda</taxon>
        <taxon>Caenogastropoda</taxon>
        <taxon>Sorbeoconcha</taxon>
        <taxon>Cerithioidea</taxon>
        <taxon>Batillariidae</taxon>
        <taxon>Batillaria</taxon>
    </lineage>
</organism>
<comment type="similarity">
    <text evidence="2">Belongs to the patched family.</text>
</comment>
<dbReference type="GO" id="GO:0016020">
    <property type="term" value="C:membrane"/>
    <property type="evidence" value="ECO:0007669"/>
    <property type="project" value="UniProtKB-SubCell"/>
</dbReference>
<evidence type="ECO:0000259" key="9">
    <source>
        <dbReference type="PROSITE" id="PS50156"/>
    </source>
</evidence>
<feature type="transmembrane region" description="Helical" evidence="8">
    <location>
        <begin position="871"/>
        <end position="891"/>
    </location>
</feature>
<dbReference type="PROSITE" id="PS50156">
    <property type="entry name" value="SSD"/>
    <property type="match status" value="1"/>
</dbReference>
<feature type="region of interest" description="Disordered" evidence="7">
    <location>
        <begin position="1"/>
        <end position="28"/>
    </location>
</feature>
<feature type="transmembrane region" description="Helical" evidence="8">
    <location>
        <begin position="447"/>
        <end position="470"/>
    </location>
</feature>
<feature type="transmembrane region" description="Helical" evidence="8">
    <location>
        <begin position="617"/>
        <end position="638"/>
    </location>
</feature>
<evidence type="ECO:0000256" key="2">
    <source>
        <dbReference type="ARBA" id="ARBA00005585"/>
    </source>
</evidence>
<evidence type="ECO:0000256" key="4">
    <source>
        <dbReference type="ARBA" id="ARBA00022989"/>
    </source>
</evidence>
<keyword evidence="4 8" id="KW-1133">Transmembrane helix</keyword>
<name>A0ABD0M7I0_9CAEN</name>
<evidence type="ECO:0000256" key="6">
    <source>
        <dbReference type="ARBA" id="ARBA00023180"/>
    </source>
</evidence>
<sequence>MERESTSSMSIPNSSEDKTSREIELLDADGGNLSVPASCVSTSNARNQSSEPGVLFNREPQTTKEEYMWSCARESPGRPVEVFIDTSTLQTQVASLRIWNWNADASRDTTSVKDVRVYTGPSTSPVFHSPIGKDRSRCTCYKKVKRGVSSLFTWYGRFVGRHPVPFIVSSILVFGGLGAGLVTLDTESDMETVYFPKNSRAIKDRQIVRDTFPDTNNVSYNAFSQNDVDEAVALLFRSKGGDIFNTSHLTEIENIVNRVKAVTATSGGHTLAFGDVCARSSSQCAVDGEYVLSTSFQTELAARRVTYPYWSTAGGNRAVFTAISGATTQTGGVLTSATVLKISFKLTAGSEAWQRKFLTLAAGLDPVYMEVTYETPDSLSEELDKSTSGDIWLFSLTITIMLTYASIVTAGGNPVSTRAVLATGGVLAAGLGILGSMGLLSLCGVKYVNIVGVIPFLIIGIGVDDMFLLMSSWSETLGLTQLTVPARVGETFAKAGIGITITSLTDFLAFCIGTTSVFRSVTNFSLYAGVAVLFCYVCNATLFGGCLALHGRRVYSSRHFYTCRTTKPRDKLIAEDNRSKCFAVCCGGTIPDKERADESICEKLPRLFLPKVFLSRVVRIVIAFGFLGYLAAAIYGVVHLKQGLVLQDLVLESSYYHRFLERNDEYFPTRLPVGFIVNEKIEYAGSEGITFQELLQKARGDSMIDPSFERCWLSSYKNSTAFDASSPKKFVSNLVLFLATAKEFQPDVIFDSSQTEILASRCFVMSEPIREQYAQADLMVRMRDLADASPLPVFAYHSAFVAYEQFLAVLPATLQMVGCAVAVMFVVTFIFLPHPLMVFLVTLTIIMILVGIFGFMYYWDISLSSITMIHLVMSVGFSVDFSAHVCAAYLVSNAGTRQARAHDAITHAAGPILNGAVSTLLGVILLVFSDSYIFTSFFNIMFLVIVFGMLHAVFFLPLVLSLVGPQSQTSSEQTSNVSLCCGSPSTKVAPSSTFVNGVFKD</sequence>
<evidence type="ECO:0000313" key="11">
    <source>
        <dbReference type="Proteomes" id="UP001519460"/>
    </source>
</evidence>
<feature type="transmembrane region" description="Helical" evidence="8">
    <location>
        <begin position="524"/>
        <end position="549"/>
    </location>
</feature>
<evidence type="ECO:0000256" key="1">
    <source>
        <dbReference type="ARBA" id="ARBA00004141"/>
    </source>
</evidence>
<feature type="transmembrane region" description="Helical" evidence="8">
    <location>
        <begin position="391"/>
        <end position="412"/>
    </location>
</feature>
<feature type="transmembrane region" description="Helical" evidence="8">
    <location>
        <begin position="806"/>
        <end position="831"/>
    </location>
</feature>
<feature type="compositionally biased region" description="Polar residues" evidence="7">
    <location>
        <begin position="1"/>
        <end position="14"/>
    </location>
</feature>
<keyword evidence="11" id="KW-1185">Reference proteome</keyword>
<keyword evidence="6" id="KW-0325">Glycoprotein</keyword>
<dbReference type="Proteomes" id="UP001519460">
    <property type="component" value="Unassembled WGS sequence"/>
</dbReference>
<feature type="compositionally biased region" description="Basic and acidic residues" evidence="7">
    <location>
        <begin position="15"/>
        <end position="24"/>
    </location>
</feature>
<evidence type="ECO:0000256" key="7">
    <source>
        <dbReference type="SAM" id="MobiDB-lite"/>
    </source>
</evidence>
<dbReference type="EMBL" id="JACVVK020000003">
    <property type="protein sequence ID" value="KAK7507749.1"/>
    <property type="molecule type" value="Genomic_DNA"/>
</dbReference>
<dbReference type="PANTHER" id="PTHR10796:SF92">
    <property type="entry name" value="PATCHED-RELATED, ISOFORM A"/>
    <property type="match status" value="1"/>
</dbReference>
<dbReference type="PANTHER" id="PTHR10796">
    <property type="entry name" value="PATCHED-RELATED"/>
    <property type="match status" value="1"/>
</dbReference>
<proteinExistence type="inferred from homology"/>
<dbReference type="Gene3D" id="1.20.1640.10">
    <property type="entry name" value="Multidrug efflux transporter AcrB transmembrane domain"/>
    <property type="match status" value="2"/>
</dbReference>
<feature type="transmembrane region" description="Helical" evidence="8">
    <location>
        <begin position="419"/>
        <end position="441"/>
    </location>
</feature>
<reference evidence="10 11" key="1">
    <citation type="journal article" date="2023" name="Sci. Data">
        <title>Genome assembly of the Korean intertidal mud-creeper Batillaria attramentaria.</title>
        <authorList>
            <person name="Patra A.K."/>
            <person name="Ho P.T."/>
            <person name="Jun S."/>
            <person name="Lee S.J."/>
            <person name="Kim Y."/>
            <person name="Won Y.J."/>
        </authorList>
    </citation>
    <scope>NUCLEOTIDE SEQUENCE [LARGE SCALE GENOMIC DNA]</scope>
    <source>
        <strain evidence="10">Wonlab-2016</strain>
    </source>
</reference>
<accession>A0ABD0M7I0</accession>
<keyword evidence="5 8" id="KW-0472">Membrane</keyword>
<dbReference type="InterPro" id="IPR000731">
    <property type="entry name" value="SSD"/>
</dbReference>
<evidence type="ECO:0000256" key="5">
    <source>
        <dbReference type="ARBA" id="ARBA00023136"/>
    </source>
</evidence>
<dbReference type="InterPro" id="IPR051697">
    <property type="entry name" value="Patched_domain-protein"/>
</dbReference>
<feature type="transmembrane region" description="Helical" evidence="8">
    <location>
        <begin position="838"/>
        <end position="859"/>
    </location>
</feature>
<dbReference type="InterPro" id="IPR003392">
    <property type="entry name" value="PTHD_SSD"/>
</dbReference>
<feature type="transmembrane region" description="Helical" evidence="8">
    <location>
        <begin position="940"/>
        <end position="963"/>
    </location>
</feature>
<protein>
    <recommendedName>
        <fullName evidence="9">SSD domain-containing protein</fullName>
    </recommendedName>
</protein>
<keyword evidence="3 8" id="KW-0812">Transmembrane</keyword>
<dbReference type="Pfam" id="PF02460">
    <property type="entry name" value="Patched"/>
    <property type="match status" value="1"/>
</dbReference>
<comment type="caution">
    <text evidence="10">The sequence shown here is derived from an EMBL/GenBank/DDBJ whole genome shotgun (WGS) entry which is preliminary data.</text>
</comment>
<evidence type="ECO:0000256" key="8">
    <source>
        <dbReference type="SAM" id="Phobius"/>
    </source>
</evidence>
<comment type="subcellular location">
    <subcellularLocation>
        <location evidence="1">Membrane</location>
        <topology evidence="1">Multi-pass membrane protein</topology>
    </subcellularLocation>
</comment>
<feature type="domain" description="SSD" evidence="9">
    <location>
        <begin position="390"/>
        <end position="549"/>
    </location>
</feature>
<dbReference type="AlphaFoldDB" id="A0ABD0M7I0"/>